<keyword evidence="1" id="KW-0472">Membrane</keyword>
<feature type="domain" description="DUF8020" evidence="3">
    <location>
        <begin position="33"/>
        <end position="101"/>
    </location>
</feature>
<dbReference type="EMBL" id="QQBC01000004">
    <property type="protein sequence ID" value="RDI66841.1"/>
    <property type="molecule type" value="Genomic_DNA"/>
</dbReference>
<protein>
    <recommendedName>
        <fullName evidence="3">DUF8020 domain-containing protein</fullName>
    </recommendedName>
</protein>
<accession>A0A370I9Q2</accession>
<feature type="transmembrane region" description="Helical" evidence="1">
    <location>
        <begin position="173"/>
        <end position="192"/>
    </location>
</feature>
<evidence type="ECO:0000256" key="1">
    <source>
        <dbReference type="SAM" id="Phobius"/>
    </source>
</evidence>
<feature type="signal peptide" evidence="2">
    <location>
        <begin position="1"/>
        <end position="26"/>
    </location>
</feature>
<feature type="chain" id="PRO_5016903187" description="DUF8020 domain-containing protein" evidence="2">
    <location>
        <begin position="27"/>
        <end position="226"/>
    </location>
</feature>
<dbReference type="Pfam" id="PF26059">
    <property type="entry name" value="DUF8020"/>
    <property type="match status" value="1"/>
</dbReference>
<feature type="transmembrane region" description="Helical" evidence="1">
    <location>
        <begin position="141"/>
        <end position="166"/>
    </location>
</feature>
<evidence type="ECO:0000259" key="3">
    <source>
        <dbReference type="Pfam" id="PF26059"/>
    </source>
</evidence>
<gene>
    <name evidence="4" type="ORF">DFR76_104594</name>
</gene>
<reference evidence="4 5" key="1">
    <citation type="submission" date="2018-07" db="EMBL/GenBank/DDBJ databases">
        <title>Genomic Encyclopedia of Type Strains, Phase IV (KMG-IV): sequencing the most valuable type-strain genomes for metagenomic binning, comparative biology and taxonomic classification.</title>
        <authorList>
            <person name="Goeker M."/>
        </authorList>
    </citation>
    <scope>NUCLEOTIDE SEQUENCE [LARGE SCALE GENOMIC DNA]</scope>
    <source>
        <strain evidence="4 5">DSM 44290</strain>
    </source>
</reference>
<keyword evidence="5" id="KW-1185">Reference proteome</keyword>
<dbReference type="RefSeq" id="WP_067994894.1">
    <property type="nucleotide sequence ID" value="NZ_QQBC01000004.1"/>
</dbReference>
<feature type="transmembrane region" description="Helical" evidence="1">
    <location>
        <begin position="198"/>
        <end position="217"/>
    </location>
</feature>
<dbReference type="STRING" id="1210086.GCA_001613105_01790"/>
<evidence type="ECO:0000256" key="2">
    <source>
        <dbReference type="SAM" id="SignalP"/>
    </source>
</evidence>
<evidence type="ECO:0000313" key="4">
    <source>
        <dbReference type="EMBL" id="RDI66841.1"/>
    </source>
</evidence>
<keyword evidence="1" id="KW-0812">Transmembrane</keyword>
<organism evidence="4 5">
    <name type="scientific">Nocardia pseudobrasiliensis</name>
    <dbReference type="NCBI Taxonomy" id="45979"/>
    <lineage>
        <taxon>Bacteria</taxon>
        <taxon>Bacillati</taxon>
        <taxon>Actinomycetota</taxon>
        <taxon>Actinomycetes</taxon>
        <taxon>Mycobacteriales</taxon>
        <taxon>Nocardiaceae</taxon>
        <taxon>Nocardia</taxon>
    </lineage>
</organism>
<keyword evidence="2" id="KW-0732">Signal</keyword>
<comment type="caution">
    <text evidence="4">The sequence shown here is derived from an EMBL/GenBank/DDBJ whole genome shotgun (WGS) entry which is preliminary data.</text>
</comment>
<name>A0A370I9Q2_9NOCA</name>
<keyword evidence="1" id="KW-1133">Transmembrane helix</keyword>
<sequence>MRVLTSAVVAACAVAAVGGSAGHAAADPTPDTIGYSLRLVDRSVVLTVDRGSLAVEGGNLQLRDPAGTPAVTLPLTYRREDAVYPIGAAIDAATVTLTPDTDPKHAVPVAHPNAREIAIDPQSPAFNTAVMNFATQVGLGVALGTLLGTAIGAVVGCVAGGALVGAAAAVPTIGVLAVPGFLGGCLITAAAAGAIGAVVGNVVIGIPVAAVGAWWFFDALRIQATS</sequence>
<dbReference type="AlphaFoldDB" id="A0A370I9Q2"/>
<evidence type="ECO:0000313" key="5">
    <source>
        <dbReference type="Proteomes" id="UP000254869"/>
    </source>
</evidence>
<dbReference type="Proteomes" id="UP000254869">
    <property type="component" value="Unassembled WGS sequence"/>
</dbReference>
<dbReference type="InterPro" id="IPR058333">
    <property type="entry name" value="DUF8020"/>
</dbReference>
<proteinExistence type="predicted"/>